<accession>A0A6J4RI27</accession>
<name>A0A6J4RI27_9ACTN</name>
<sequence length="39" mass="4732">MDAVHWKKIQRVTPWLLEKQPIPEREYLVPREAMVDVTQ</sequence>
<reference evidence="1" key="1">
    <citation type="submission" date="2020-02" db="EMBL/GenBank/DDBJ databases">
        <authorList>
            <person name="Meier V. D."/>
        </authorList>
    </citation>
    <scope>NUCLEOTIDE SEQUENCE</scope>
    <source>
        <strain evidence="1">AVDCRST_MAG13</strain>
    </source>
</reference>
<dbReference type="EMBL" id="CADCVO010000076">
    <property type="protein sequence ID" value="CAA9471643.1"/>
    <property type="molecule type" value="Genomic_DNA"/>
</dbReference>
<dbReference type="EC" id="1.3.99.1" evidence="1"/>
<keyword evidence="1" id="KW-0560">Oxidoreductase</keyword>
<dbReference type="GO" id="GO:0016491">
    <property type="term" value="F:oxidoreductase activity"/>
    <property type="evidence" value="ECO:0007669"/>
    <property type="project" value="UniProtKB-KW"/>
</dbReference>
<gene>
    <name evidence="1" type="ORF">AVDCRST_MAG13-517</name>
</gene>
<organism evidence="1">
    <name type="scientific">uncultured Solirubrobacteraceae bacterium</name>
    <dbReference type="NCBI Taxonomy" id="1162706"/>
    <lineage>
        <taxon>Bacteria</taxon>
        <taxon>Bacillati</taxon>
        <taxon>Actinomycetota</taxon>
        <taxon>Thermoleophilia</taxon>
        <taxon>Solirubrobacterales</taxon>
        <taxon>Solirubrobacteraceae</taxon>
        <taxon>environmental samples</taxon>
    </lineage>
</organism>
<proteinExistence type="predicted"/>
<dbReference type="AlphaFoldDB" id="A0A6J4RI27"/>
<evidence type="ECO:0000313" key="1">
    <source>
        <dbReference type="EMBL" id="CAA9471643.1"/>
    </source>
</evidence>
<feature type="non-terminal residue" evidence="1">
    <location>
        <position position="39"/>
    </location>
</feature>
<protein>
    <submittedName>
        <fullName evidence="1">Succinate dehydrogenase iron-sulfur protein</fullName>
        <ecNumber evidence="1">1.3.99.1</ecNumber>
    </submittedName>
</protein>